<evidence type="ECO:0000313" key="2">
    <source>
        <dbReference type="Proteomes" id="UP001215712"/>
    </source>
</evidence>
<organism evidence="1 2">
    <name type="scientific">Penicillium malachiteum</name>
    <dbReference type="NCBI Taxonomy" id="1324776"/>
    <lineage>
        <taxon>Eukaryota</taxon>
        <taxon>Fungi</taxon>
        <taxon>Dikarya</taxon>
        <taxon>Ascomycota</taxon>
        <taxon>Pezizomycotina</taxon>
        <taxon>Eurotiomycetes</taxon>
        <taxon>Eurotiomycetidae</taxon>
        <taxon>Eurotiales</taxon>
        <taxon>Aspergillaceae</taxon>
        <taxon>Penicillium</taxon>
    </lineage>
</organism>
<gene>
    <name evidence="1" type="ORF">N7493_003941</name>
</gene>
<protein>
    <recommendedName>
        <fullName evidence="3">Toxin biosynthesis protein</fullName>
    </recommendedName>
</protein>
<name>A0AAD6HQK6_9EURO</name>
<dbReference type="GO" id="GO:0017000">
    <property type="term" value="P:antibiotic biosynthetic process"/>
    <property type="evidence" value="ECO:0007669"/>
    <property type="project" value="UniProtKB-ARBA"/>
</dbReference>
<accession>A0AAD6HQK6</accession>
<evidence type="ECO:0008006" key="3">
    <source>
        <dbReference type="Google" id="ProtNLM"/>
    </source>
</evidence>
<dbReference type="AlphaFoldDB" id="A0AAD6HQK6"/>
<dbReference type="Proteomes" id="UP001215712">
    <property type="component" value="Unassembled WGS sequence"/>
</dbReference>
<dbReference type="GO" id="GO:0072330">
    <property type="term" value="P:monocarboxylic acid biosynthetic process"/>
    <property type="evidence" value="ECO:0007669"/>
    <property type="project" value="UniProtKB-ARBA"/>
</dbReference>
<dbReference type="Gene3D" id="3.40.50.1820">
    <property type="entry name" value="alpha/beta hydrolase"/>
    <property type="match status" value="1"/>
</dbReference>
<comment type="caution">
    <text evidence="1">The sequence shown here is derived from an EMBL/GenBank/DDBJ whole genome shotgun (WGS) entry which is preliminary data.</text>
</comment>
<dbReference type="SUPFAM" id="SSF53474">
    <property type="entry name" value="alpha/beta-Hydrolases"/>
    <property type="match status" value="1"/>
</dbReference>
<evidence type="ECO:0000313" key="1">
    <source>
        <dbReference type="EMBL" id="KAJ5732460.1"/>
    </source>
</evidence>
<reference evidence="1" key="1">
    <citation type="journal article" date="2023" name="IMA Fungus">
        <title>Comparative genomic study of the Penicillium genus elucidates a diverse pangenome and 15 lateral gene transfer events.</title>
        <authorList>
            <person name="Petersen C."/>
            <person name="Sorensen T."/>
            <person name="Nielsen M.R."/>
            <person name="Sondergaard T.E."/>
            <person name="Sorensen J.L."/>
            <person name="Fitzpatrick D.A."/>
            <person name="Frisvad J.C."/>
            <person name="Nielsen K.L."/>
        </authorList>
    </citation>
    <scope>NUCLEOTIDE SEQUENCE</scope>
    <source>
        <strain evidence="1">IBT 17514</strain>
    </source>
</reference>
<reference evidence="1" key="2">
    <citation type="submission" date="2023-01" db="EMBL/GenBank/DDBJ databases">
        <authorList>
            <person name="Petersen C."/>
        </authorList>
    </citation>
    <scope>NUCLEOTIDE SEQUENCE</scope>
    <source>
        <strain evidence="1">IBT 17514</strain>
    </source>
</reference>
<keyword evidence="2" id="KW-1185">Reference proteome</keyword>
<proteinExistence type="predicted"/>
<dbReference type="InterPro" id="IPR029058">
    <property type="entry name" value="AB_hydrolase_fold"/>
</dbReference>
<dbReference type="EMBL" id="JAQJAN010000004">
    <property type="protein sequence ID" value="KAJ5732460.1"/>
    <property type="molecule type" value="Genomic_DNA"/>
</dbReference>
<sequence length="235" mass="26804">MIASWFDHSRDLLYMINQFRDQIPRPIIGVGHSMGCAQLVPTAIYDPADPKVGPEAVTLTTSKHQESWTFAVLNLESENLDRFLTPDWHKENERPYLVSRPECWSAMRNLPYLRPIVLWVFGGKSYLAAPKEQEVKMRTTGSGTGGNGGVNAGEVEKAVLPEGGHLICFEQPSWCASVTADWMQRWFKKWLTDEKFWDEYQSQSSDEEQLRISKEGLAAMQMARLTRRGRLQVPT</sequence>